<gene>
    <name evidence="10" type="ORF">SYNTR_0546</name>
</gene>
<keyword evidence="5 8" id="KW-1133">Transmembrane helix</keyword>
<dbReference type="Gene3D" id="3.10.20.310">
    <property type="entry name" value="membrane protein fhac"/>
    <property type="match status" value="1"/>
</dbReference>
<dbReference type="InterPro" id="IPR034746">
    <property type="entry name" value="POTRA"/>
</dbReference>
<evidence type="ECO:0000256" key="1">
    <source>
        <dbReference type="ARBA" id="ARBA00004370"/>
    </source>
</evidence>
<dbReference type="InterPro" id="IPR005548">
    <property type="entry name" value="Cell_div_FtsQ/DivIB_C"/>
</dbReference>
<dbReference type="Proteomes" id="UP000426444">
    <property type="component" value="Chromosome"/>
</dbReference>
<dbReference type="RefSeq" id="WP_156203064.1">
    <property type="nucleotide sequence ID" value="NZ_CP046457.1"/>
</dbReference>
<dbReference type="AlphaFoldDB" id="A0A6I6DHR8"/>
<keyword evidence="4 8" id="KW-0812">Transmembrane</keyword>
<evidence type="ECO:0000256" key="4">
    <source>
        <dbReference type="ARBA" id="ARBA00022692"/>
    </source>
</evidence>
<evidence type="ECO:0000256" key="5">
    <source>
        <dbReference type="ARBA" id="ARBA00022989"/>
    </source>
</evidence>
<evidence type="ECO:0000256" key="6">
    <source>
        <dbReference type="ARBA" id="ARBA00023136"/>
    </source>
</evidence>
<keyword evidence="7" id="KW-0131">Cell cycle</keyword>
<evidence type="ECO:0000313" key="11">
    <source>
        <dbReference type="Proteomes" id="UP000426444"/>
    </source>
</evidence>
<feature type="domain" description="POTRA" evidence="9">
    <location>
        <begin position="31"/>
        <end position="99"/>
    </location>
</feature>
<protein>
    <submittedName>
        <fullName evidence="10">Cell division protein FtsQ</fullName>
    </submittedName>
</protein>
<evidence type="ECO:0000256" key="3">
    <source>
        <dbReference type="ARBA" id="ARBA00022618"/>
    </source>
</evidence>
<keyword evidence="3 10" id="KW-0132">Cell division</keyword>
<dbReference type="GO" id="GO:0005886">
    <property type="term" value="C:plasma membrane"/>
    <property type="evidence" value="ECO:0007669"/>
    <property type="project" value="TreeGrafter"/>
</dbReference>
<dbReference type="PANTHER" id="PTHR37820:SF1">
    <property type="entry name" value="CELL DIVISION PROTEIN FTSQ"/>
    <property type="match status" value="1"/>
</dbReference>
<sequence>MKSSLRLVFSFSIMFFIVLVSVYLFLHSSFFKVDKIYVSGDETVPPEEVISLSSLEKGINIFRVNKELTSRSVEIHPMIKKANINRRIPRSIEIDIHERKVWAVVPANGNLLFIDNEGVLLDRASSAKINNYLIITMDKVPERITLGQVVNKDVVRMISPLIEQLSSDEKRHISQFHYHNKEDSLTIFTLNGTEIRFGDKERFEEKVKFFNNILLFEQQLNEEGRDVLKYVDLRFKGQPIVSTLLGSSTSTTQMPEVNIYE</sequence>
<reference evidence="11" key="1">
    <citation type="journal article" date="2019" name="Microbiology">
        <title>Complete Genome Sequence of an Uncultured Bacterium of the Candidate Phylum Bipolaricaulota.</title>
        <authorList>
            <person name="Kadnikov V.V."/>
            <person name="Mardanov A.V."/>
            <person name="Beletsky A.V."/>
            <person name="Frank Y.A."/>
            <person name="Karnachuk O.V."/>
            <person name="Ravin N.V."/>
        </authorList>
    </citation>
    <scope>NUCLEOTIDE SEQUENCE [LARGE SCALE GENOMIC DNA]</scope>
</reference>
<dbReference type="Pfam" id="PF03799">
    <property type="entry name" value="FtsQ_DivIB_C"/>
    <property type="match status" value="1"/>
</dbReference>
<name>A0A6I6DHR8_9FIRM</name>
<evidence type="ECO:0000313" key="10">
    <source>
        <dbReference type="EMBL" id="QGT99139.1"/>
    </source>
</evidence>
<evidence type="ECO:0000259" key="9">
    <source>
        <dbReference type="PROSITE" id="PS51779"/>
    </source>
</evidence>
<dbReference type="OrthoDB" id="2082590at2"/>
<accession>A0A6I6DHR8</accession>
<feature type="transmembrane region" description="Helical" evidence="8">
    <location>
        <begin position="7"/>
        <end position="26"/>
    </location>
</feature>
<dbReference type="EMBL" id="CP046457">
    <property type="protein sequence ID" value="QGT99139.1"/>
    <property type="molecule type" value="Genomic_DNA"/>
</dbReference>
<evidence type="ECO:0000256" key="7">
    <source>
        <dbReference type="ARBA" id="ARBA00023306"/>
    </source>
</evidence>
<keyword evidence="2" id="KW-1003">Cell membrane</keyword>
<organism evidence="10 11">
    <name type="scientific">Candidatus Syntrophocurvum alkaliphilum</name>
    <dbReference type="NCBI Taxonomy" id="2293317"/>
    <lineage>
        <taxon>Bacteria</taxon>
        <taxon>Bacillati</taxon>
        <taxon>Bacillota</taxon>
        <taxon>Clostridia</taxon>
        <taxon>Eubacteriales</taxon>
        <taxon>Syntrophomonadaceae</taxon>
        <taxon>Candidatus Syntrophocurvum</taxon>
    </lineage>
</organism>
<comment type="subcellular location">
    <subcellularLocation>
        <location evidence="1">Membrane</location>
    </subcellularLocation>
</comment>
<keyword evidence="6 8" id="KW-0472">Membrane</keyword>
<evidence type="ECO:0000256" key="8">
    <source>
        <dbReference type="SAM" id="Phobius"/>
    </source>
</evidence>
<dbReference type="KEGG" id="salq:SYNTR_0546"/>
<dbReference type="GO" id="GO:0051301">
    <property type="term" value="P:cell division"/>
    <property type="evidence" value="ECO:0007669"/>
    <property type="project" value="UniProtKB-KW"/>
</dbReference>
<evidence type="ECO:0000256" key="2">
    <source>
        <dbReference type="ARBA" id="ARBA00022475"/>
    </source>
</evidence>
<dbReference type="PANTHER" id="PTHR37820">
    <property type="entry name" value="CELL DIVISION PROTEIN DIVIB"/>
    <property type="match status" value="1"/>
</dbReference>
<dbReference type="Pfam" id="PF08478">
    <property type="entry name" value="POTRA_1"/>
    <property type="match status" value="1"/>
</dbReference>
<dbReference type="PROSITE" id="PS51779">
    <property type="entry name" value="POTRA"/>
    <property type="match status" value="1"/>
</dbReference>
<dbReference type="InterPro" id="IPR013685">
    <property type="entry name" value="POTRA_FtsQ_type"/>
</dbReference>
<dbReference type="InterPro" id="IPR050487">
    <property type="entry name" value="FtsQ_DivIB"/>
</dbReference>
<keyword evidence="11" id="KW-1185">Reference proteome</keyword>
<proteinExistence type="predicted"/>